<dbReference type="EMBL" id="KK784964">
    <property type="protein sequence ID" value="KDO57206.1"/>
    <property type="molecule type" value="Genomic_DNA"/>
</dbReference>
<dbReference type="PANTHER" id="PTHR33659">
    <property type="entry name" value="PROTEIN, PUTATIVE-RELATED-RELATED"/>
    <property type="match status" value="1"/>
</dbReference>
<accession>A0A067F205</accession>
<keyword evidence="1" id="KW-0812">Transmembrane</keyword>
<keyword evidence="1" id="KW-0472">Membrane</keyword>
<dbReference type="AlphaFoldDB" id="A0A067F205"/>
<proteinExistence type="predicted"/>
<keyword evidence="3" id="KW-1185">Reference proteome</keyword>
<organism evidence="2 3">
    <name type="scientific">Citrus sinensis</name>
    <name type="common">Sweet orange</name>
    <name type="synonym">Citrus aurantium var. sinensis</name>
    <dbReference type="NCBI Taxonomy" id="2711"/>
    <lineage>
        <taxon>Eukaryota</taxon>
        <taxon>Viridiplantae</taxon>
        <taxon>Streptophyta</taxon>
        <taxon>Embryophyta</taxon>
        <taxon>Tracheophyta</taxon>
        <taxon>Spermatophyta</taxon>
        <taxon>Magnoliopsida</taxon>
        <taxon>eudicotyledons</taxon>
        <taxon>Gunneridae</taxon>
        <taxon>Pentapetalae</taxon>
        <taxon>rosids</taxon>
        <taxon>malvids</taxon>
        <taxon>Sapindales</taxon>
        <taxon>Rutaceae</taxon>
        <taxon>Aurantioideae</taxon>
        <taxon>Citrus</taxon>
    </lineage>
</organism>
<protein>
    <submittedName>
        <fullName evidence="2">Uncharacterized protein</fullName>
    </submittedName>
</protein>
<dbReference type="Proteomes" id="UP000027120">
    <property type="component" value="Unassembled WGS sequence"/>
</dbReference>
<evidence type="ECO:0000256" key="1">
    <source>
        <dbReference type="SAM" id="Phobius"/>
    </source>
</evidence>
<feature type="transmembrane region" description="Helical" evidence="1">
    <location>
        <begin position="7"/>
        <end position="24"/>
    </location>
</feature>
<gene>
    <name evidence="2" type="ORF">CISIN_1g047745mg</name>
</gene>
<reference evidence="2 3" key="1">
    <citation type="submission" date="2014-04" db="EMBL/GenBank/DDBJ databases">
        <authorList>
            <consortium name="International Citrus Genome Consortium"/>
            <person name="Gmitter F."/>
            <person name="Chen C."/>
            <person name="Farmerie W."/>
            <person name="Harkins T."/>
            <person name="Desany B."/>
            <person name="Mohiuddin M."/>
            <person name="Kodira C."/>
            <person name="Borodovsky M."/>
            <person name="Lomsadze A."/>
            <person name="Burns P."/>
            <person name="Jenkins J."/>
            <person name="Prochnik S."/>
            <person name="Shu S."/>
            <person name="Chapman J."/>
            <person name="Pitluck S."/>
            <person name="Schmutz J."/>
            <person name="Rokhsar D."/>
        </authorList>
    </citation>
    <scope>NUCLEOTIDE SEQUENCE</scope>
</reference>
<name>A0A067F205_CITSI</name>
<dbReference type="PANTHER" id="PTHR33659:SF7">
    <property type="entry name" value="PROTEIN, PUTATIVE-RELATED"/>
    <property type="match status" value="1"/>
</dbReference>
<feature type="transmembrane region" description="Helical" evidence="1">
    <location>
        <begin position="44"/>
        <end position="66"/>
    </location>
</feature>
<keyword evidence="1" id="KW-1133">Transmembrane helix</keyword>
<evidence type="ECO:0000313" key="2">
    <source>
        <dbReference type="EMBL" id="KDO57206.1"/>
    </source>
</evidence>
<sequence>MAQFGSIFGHIAAIMIMALFYISATMAQDSPAAPLPAMDAGAGFSLPVCWALIVSSVVGSLVAFVLH</sequence>
<evidence type="ECO:0000313" key="3">
    <source>
        <dbReference type="Proteomes" id="UP000027120"/>
    </source>
</evidence>